<keyword evidence="1" id="KW-1133">Transmembrane helix</keyword>
<keyword evidence="1" id="KW-0812">Transmembrane</keyword>
<feature type="transmembrane region" description="Helical" evidence="1">
    <location>
        <begin position="89"/>
        <end position="106"/>
    </location>
</feature>
<keyword evidence="3" id="KW-1185">Reference proteome</keyword>
<keyword evidence="1" id="KW-0472">Membrane</keyword>
<comment type="caution">
    <text evidence="2">The sequence shown here is derived from an EMBL/GenBank/DDBJ whole genome shotgun (WGS) entry which is preliminary data.</text>
</comment>
<dbReference type="Proteomes" id="UP000650628">
    <property type="component" value="Unassembled WGS sequence"/>
</dbReference>
<feature type="transmembrane region" description="Helical" evidence="1">
    <location>
        <begin position="21"/>
        <end position="45"/>
    </location>
</feature>
<accession>A0A8J3TP28</accession>
<evidence type="ECO:0000313" key="3">
    <source>
        <dbReference type="Proteomes" id="UP000650628"/>
    </source>
</evidence>
<gene>
    <name evidence="2" type="ORF">Pmi06nite_33500</name>
</gene>
<dbReference type="EMBL" id="BOOO01000016">
    <property type="protein sequence ID" value="GII29908.1"/>
    <property type="molecule type" value="Genomic_DNA"/>
</dbReference>
<protein>
    <submittedName>
        <fullName evidence="2">Uncharacterized protein</fullName>
    </submittedName>
</protein>
<organism evidence="2 3">
    <name type="scientific">Planotetraspora mira</name>
    <dbReference type="NCBI Taxonomy" id="58121"/>
    <lineage>
        <taxon>Bacteria</taxon>
        <taxon>Bacillati</taxon>
        <taxon>Actinomycetota</taxon>
        <taxon>Actinomycetes</taxon>
        <taxon>Streptosporangiales</taxon>
        <taxon>Streptosporangiaceae</taxon>
        <taxon>Planotetraspora</taxon>
    </lineage>
</organism>
<feature type="transmembrane region" description="Helical" evidence="1">
    <location>
        <begin position="57"/>
        <end position="77"/>
    </location>
</feature>
<evidence type="ECO:0000256" key="1">
    <source>
        <dbReference type="SAM" id="Phobius"/>
    </source>
</evidence>
<proteinExistence type="predicted"/>
<evidence type="ECO:0000313" key="2">
    <source>
        <dbReference type="EMBL" id="GII29908.1"/>
    </source>
</evidence>
<reference evidence="2 3" key="1">
    <citation type="submission" date="2021-01" db="EMBL/GenBank/DDBJ databases">
        <title>Whole genome shotgun sequence of Planotetraspora mira NBRC 15435.</title>
        <authorList>
            <person name="Komaki H."/>
            <person name="Tamura T."/>
        </authorList>
    </citation>
    <scope>NUCLEOTIDE SEQUENCE [LARGE SCALE GENOMIC DNA]</scope>
    <source>
        <strain evidence="2 3">NBRC 15435</strain>
    </source>
</reference>
<name>A0A8J3TP28_9ACTN</name>
<dbReference type="AlphaFoldDB" id="A0A8J3TP28"/>
<sequence>MSVRTQALTRRRAEDRGMREFLKAICWLAAVTFGLPGLCLLLWTFLSADGPTGEFALFYGIFLVVEFIAAALLVVVLSAIRMWSAPPRAFLSIGAVYLASLFTPLVDTMARYPLYVVECGGAPVVVTDFAAAYTYRVLGDEGYSVTPLDTGFFCTPQEAEHLRYRHSPV</sequence>